<evidence type="ECO:0000313" key="1">
    <source>
        <dbReference type="EMBL" id="DAD78184.1"/>
    </source>
</evidence>
<protein>
    <submittedName>
        <fullName evidence="1">Uncharacterized protein</fullName>
    </submittedName>
</protein>
<organism evidence="1">
    <name type="scientific">Siphoviridae sp. ctrgt10</name>
    <dbReference type="NCBI Taxonomy" id="2826479"/>
    <lineage>
        <taxon>Viruses</taxon>
        <taxon>Duplodnaviria</taxon>
        <taxon>Heunggongvirae</taxon>
        <taxon>Uroviricota</taxon>
        <taxon>Caudoviricetes</taxon>
    </lineage>
</organism>
<reference evidence="1" key="1">
    <citation type="journal article" date="2021" name="Proc. Natl. Acad. Sci. U.S.A.">
        <title>A Catalog of Tens of Thousands of Viruses from Human Metagenomes Reveals Hidden Associations with Chronic Diseases.</title>
        <authorList>
            <person name="Tisza M.J."/>
            <person name="Buck C.B."/>
        </authorList>
    </citation>
    <scope>NUCLEOTIDE SEQUENCE</scope>
    <source>
        <strain evidence="1">Ctrgt10</strain>
    </source>
</reference>
<name>A0A8S5M7N4_9CAUD</name>
<accession>A0A8S5M7N4</accession>
<proteinExistence type="predicted"/>
<dbReference type="EMBL" id="BK014839">
    <property type="protein sequence ID" value="DAD78184.1"/>
    <property type="molecule type" value="Genomic_DNA"/>
</dbReference>
<sequence>MAMNFGKLNFAVGFNRTSAFPLDANSYFETYSAAETAAAGATEVGKADSAYYIGQLLIVKDTTKGVGLYQIGADKKLIKFGQASSADELAEKVSALETRCSLIEGKLILATAEKDGLMSKEDFVKLTNIEANAQVNKIESIKVNDVALDITEKAVNIDLSNYAKTTELNQVKAIAEEAMPKAGGTFEGAIHVVAPTENTNPATKKYVDDAIGNITGVKFEIVESLPETGVAGTIYLVAHTHGEKDIYDEYIWVTDKFEKIGNTDIDLSGYATLADITAAIEALDVDEVTVGADETITSIKEVDGKIVVGAAQKIAINQDAVEGLPAALAGKQAANANLDKFNAITGTGLVKKTAEGYEVDTAAYITNAALVDYAKTTEVTSAINTAKAELTTEIEQRQTAEQVNALIASANIDGKKVTGSVSLADAVKGTLTIGDQTFNGASDVTVTAATLGALTEVPLATTEAVGGIKIGFVKEGNKLPVELLGGKAFVEVPAAITYTAGQGLTLSEANQFYIADKSIVGNYIADNTISSAKITDLNISKLQQESTDELILDGGSATL</sequence>